<dbReference type="Proteomes" id="UP000031036">
    <property type="component" value="Unassembled WGS sequence"/>
</dbReference>
<feature type="non-terminal residue" evidence="1">
    <location>
        <position position="1"/>
    </location>
</feature>
<name>A0A0B2V5X0_TOXCA</name>
<evidence type="ECO:0000313" key="1">
    <source>
        <dbReference type="EMBL" id="KHN76847.1"/>
    </source>
</evidence>
<organism evidence="1 2">
    <name type="scientific">Toxocara canis</name>
    <name type="common">Canine roundworm</name>
    <dbReference type="NCBI Taxonomy" id="6265"/>
    <lineage>
        <taxon>Eukaryota</taxon>
        <taxon>Metazoa</taxon>
        <taxon>Ecdysozoa</taxon>
        <taxon>Nematoda</taxon>
        <taxon>Chromadorea</taxon>
        <taxon>Rhabditida</taxon>
        <taxon>Spirurina</taxon>
        <taxon>Ascaridomorpha</taxon>
        <taxon>Ascaridoidea</taxon>
        <taxon>Toxocaridae</taxon>
        <taxon>Toxocara</taxon>
    </lineage>
</organism>
<reference evidence="1 2" key="1">
    <citation type="submission" date="2014-11" db="EMBL/GenBank/DDBJ databases">
        <title>Genetic blueprint of the zoonotic pathogen Toxocara canis.</title>
        <authorList>
            <person name="Zhu X.-Q."/>
            <person name="Korhonen P.K."/>
            <person name="Cai H."/>
            <person name="Young N.D."/>
            <person name="Nejsum P."/>
            <person name="von Samson-Himmelstjerna G."/>
            <person name="Boag P.R."/>
            <person name="Tan P."/>
            <person name="Li Q."/>
            <person name="Min J."/>
            <person name="Yang Y."/>
            <person name="Wang X."/>
            <person name="Fang X."/>
            <person name="Hall R.S."/>
            <person name="Hofmann A."/>
            <person name="Sternberg P.W."/>
            <person name="Jex A.R."/>
            <person name="Gasser R.B."/>
        </authorList>
    </citation>
    <scope>NUCLEOTIDE SEQUENCE [LARGE SCALE GENOMIC DNA]</scope>
    <source>
        <strain evidence="1">PN_DK_2014</strain>
    </source>
</reference>
<comment type="caution">
    <text evidence="1">The sequence shown here is derived from an EMBL/GenBank/DDBJ whole genome shotgun (WGS) entry which is preliminary data.</text>
</comment>
<dbReference type="EMBL" id="JPKZ01002420">
    <property type="protein sequence ID" value="KHN76847.1"/>
    <property type="molecule type" value="Genomic_DNA"/>
</dbReference>
<proteinExistence type="predicted"/>
<accession>A0A0B2V5X0</accession>
<evidence type="ECO:0000313" key="2">
    <source>
        <dbReference type="Proteomes" id="UP000031036"/>
    </source>
</evidence>
<keyword evidence="2" id="KW-1185">Reference proteome</keyword>
<protein>
    <submittedName>
        <fullName evidence="1">Uncharacterized protein</fullName>
    </submittedName>
</protein>
<gene>
    <name evidence="1" type="ORF">Tcan_01511</name>
</gene>
<sequence length="125" mass="13748">WLCLRGEESGGPVRSPPVLCVFAVINGATGGQPAVPRESQTWGEKKFRLQYRAQADEPTIRHIYVGAAPFEVDIAPASCCNKSSHGMQELIAKMFVLIISILSEVVEGTEQFGNNNNLKEKLYLQ</sequence>
<dbReference type="AlphaFoldDB" id="A0A0B2V5X0"/>